<dbReference type="Proteomes" id="UP000323380">
    <property type="component" value="Unassembled WGS sequence"/>
</dbReference>
<dbReference type="UniPathway" id="UPA00557">
    <property type="reaction ID" value="UER00614"/>
</dbReference>
<keyword evidence="22" id="KW-1185">Reference proteome</keyword>
<dbReference type="GO" id="GO:0005886">
    <property type="term" value="C:plasma membrane"/>
    <property type="evidence" value="ECO:0007669"/>
    <property type="project" value="UniProtKB-SubCell"/>
</dbReference>
<evidence type="ECO:0000256" key="14">
    <source>
        <dbReference type="ARBA" id="ARBA00023098"/>
    </source>
</evidence>
<comment type="similarity">
    <text evidence="5 18">Belongs to the CDS family.</text>
</comment>
<evidence type="ECO:0000256" key="9">
    <source>
        <dbReference type="ARBA" id="ARBA00022516"/>
    </source>
</evidence>
<comment type="subcellular location">
    <subcellularLocation>
        <location evidence="2">Cell membrane</location>
        <topology evidence="2">Multi-pass membrane protein</topology>
    </subcellularLocation>
</comment>
<feature type="transmembrane region" description="Helical" evidence="20">
    <location>
        <begin position="68"/>
        <end position="86"/>
    </location>
</feature>
<feature type="transmembrane region" description="Helical" evidence="20">
    <location>
        <begin position="172"/>
        <end position="192"/>
    </location>
</feature>
<evidence type="ECO:0000256" key="1">
    <source>
        <dbReference type="ARBA" id="ARBA00001698"/>
    </source>
</evidence>
<feature type="transmembrane region" description="Helical" evidence="20">
    <location>
        <begin position="238"/>
        <end position="257"/>
    </location>
</feature>
<evidence type="ECO:0000256" key="2">
    <source>
        <dbReference type="ARBA" id="ARBA00004651"/>
    </source>
</evidence>
<protein>
    <recommendedName>
        <fullName evidence="7 18">Phosphatidate cytidylyltransferase</fullName>
        <ecNumber evidence="6 18">2.7.7.41</ecNumber>
    </recommendedName>
</protein>
<keyword evidence="17" id="KW-1208">Phospholipid metabolism</keyword>
<evidence type="ECO:0000256" key="20">
    <source>
        <dbReference type="SAM" id="Phobius"/>
    </source>
</evidence>
<evidence type="ECO:0000256" key="19">
    <source>
        <dbReference type="SAM" id="MobiDB-lite"/>
    </source>
</evidence>
<dbReference type="Pfam" id="PF01148">
    <property type="entry name" value="CTP_transf_1"/>
    <property type="match status" value="1"/>
</dbReference>
<feature type="compositionally biased region" description="Polar residues" evidence="19">
    <location>
        <begin position="32"/>
        <end position="43"/>
    </location>
</feature>
<keyword evidence="11 18" id="KW-0812">Transmembrane</keyword>
<dbReference type="PROSITE" id="PS01315">
    <property type="entry name" value="CDS"/>
    <property type="match status" value="1"/>
</dbReference>
<evidence type="ECO:0000256" key="13">
    <source>
        <dbReference type="ARBA" id="ARBA00022989"/>
    </source>
</evidence>
<dbReference type="EMBL" id="VSFG01000006">
    <property type="protein sequence ID" value="TYB43658.1"/>
    <property type="molecule type" value="Genomic_DNA"/>
</dbReference>
<dbReference type="PANTHER" id="PTHR46382">
    <property type="entry name" value="PHOSPHATIDATE CYTIDYLYLTRANSFERASE"/>
    <property type="match status" value="1"/>
</dbReference>
<dbReference type="AlphaFoldDB" id="A0A5D0NGZ5"/>
<accession>A0A5D0NGZ5</accession>
<evidence type="ECO:0000256" key="12">
    <source>
        <dbReference type="ARBA" id="ARBA00022695"/>
    </source>
</evidence>
<keyword evidence="14" id="KW-0443">Lipid metabolism</keyword>
<dbReference type="InterPro" id="IPR000374">
    <property type="entry name" value="PC_trans"/>
</dbReference>
<keyword evidence="10 18" id="KW-0808">Transferase</keyword>
<evidence type="ECO:0000256" key="4">
    <source>
        <dbReference type="ARBA" id="ARBA00005189"/>
    </source>
</evidence>
<gene>
    <name evidence="21" type="ORF">FXF69_26320</name>
</gene>
<evidence type="ECO:0000256" key="8">
    <source>
        <dbReference type="ARBA" id="ARBA00022475"/>
    </source>
</evidence>
<evidence type="ECO:0000313" key="22">
    <source>
        <dbReference type="Proteomes" id="UP000323380"/>
    </source>
</evidence>
<keyword evidence="15 20" id="KW-0472">Membrane</keyword>
<organism evidence="21 22">
    <name type="scientific">Actinomadura chibensis</name>
    <dbReference type="NCBI Taxonomy" id="392828"/>
    <lineage>
        <taxon>Bacteria</taxon>
        <taxon>Bacillati</taxon>
        <taxon>Actinomycetota</taxon>
        <taxon>Actinomycetes</taxon>
        <taxon>Streptosporangiales</taxon>
        <taxon>Thermomonosporaceae</taxon>
        <taxon>Actinomadura</taxon>
    </lineage>
</organism>
<keyword evidence="9" id="KW-0444">Lipid biosynthesis</keyword>
<proteinExistence type="inferred from homology"/>
<dbReference type="PANTHER" id="PTHR46382:SF1">
    <property type="entry name" value="PHOSPHATIDATE CYTIDYLYLTRANSFERASE"/>
    <property type="match status" value="1"/>
</dbReference>
<name>A0A5D0NGZ5_9ACTN</name>
<evidence type="ECO:0000256" key="18">
    <source>
        <dbReference type="RuleBase" id="RU003938"/>
    </source>
</evidence>
<evidence type="ECO:0000256" key="7">
    <source>
        <dbReference type="ARBA" id="ARBA00019373"/>
    </source>
</evidence>
<evidence type="ECO:0000256" key="10">
    <source>
        <dbReference type="ARBA" id="ARBA00022679"/>
    </source>
</evidence>
<comment type="pathway">
    <text evidence="3 18">Phospholipid metabolism; CDP-diacylglycerol biosynthesis; CDP-diacylglycerol from sn-glycerol 3-phosphate: step 3/3.</text>
</comment>
<dbReference type="EC" id="2.7.7.41" evidence="6 18"/>
<reference evidence="21 22" key="1">
    <citation type="submission" date="2019-08" db="EMBL/GenBank/DDBJ databases">
        <title>Actinomadura sp. nov. CYP1-5 isolated from mountain soil.</title>
        <authorList>
            <person name="Songsumanus A."/>
            <person name="Kuncharoen N."/>
            <person name="Kudo T."/>
            <person name="Yuki M."/>
            <person name="Igarashi Y."/>
            <person name="Tanasupawat S."/>
        </authorList>
    </citation>
    <scope>NUCLEOTIDE SEQUENCE [LARGE SCALE GENOMIC DNA]</scope>
    <source>
        <strain evidence="21 22">JCM 14158</strain>
    </source>
</reference>
<evidence type="ECO:0000256" key="5">
    <source>
        <dbReference type="ARBA" id="ARBA00010185"/>
    </source>
</evidence>
<keyword evidence="8" id="KW-1003">Cell membrane</keyword>
<keyword evidence="12 18" id="KW-0548">Nucleotidyltransferase</keyword>
<feature type="transmembrane region" description="Helical" evidence="20">
    <location>
        <begin position="263"/>
        <end position="283"/>
    </location>
</feature>
<comment type="catalytic activity">
    <reaction evidence="1 18">
        <text>a 1,2-diacyl-sn-glycero-3-phosphate + CTP + H(+) = a CDP-1,2-diacyl-sn-glycerol + diphosphate</text>
        <dbReference type="Rhea" id="RHEA:16229"/>
        <dbReference type="ChEBI" id="CHEBI:15378"/>
        <dbReference type="ChEBI" id="CHEBI:33019"/>
        <dbReference type="ChEBI" id="CHEBI:37563"/>
        <dbReference type="ChEBI" id="CHEBI:58332"/>
        <dbReference type="ChEBI" id="CHEBI:58608"/>
        <dbReference type="EC" id="2.7.7.41"/>
    </reaction>
</comment>
<evidence type="ECO:0000313" key="21">
    <source>
        <dbReference type="EMBL" id="TYB43658.1"/>
    </source>
</evidence>
<keyword evidence="13 20" id="KW-1133">Transmembrane helix</keyword>
<feature type="compositionally biased region" description="Low complexity" evidence="19">
    <location>
        <begin position="1"/>
        <end position="23"/>
    </location>
</feature>
<feature type="transmembrane region" description="Helical" evidence="20">
    <location>
        <begin position="198"/>
        <end position="217"/>
    </location>
</feature>
<dbReference type="GO" id="GO:0016024">
    <property type="term" value="P:CDP-diacylglycerol biosynthetic process"/>
    <property type="evidence" value="ECO:0007669"/>
    <property type="project" value="UniProtKB-UniPathway"/>
</dbReference>
<feature type="transmembrane region" description="Helical" evidence="20">
    <location>
        <begin position="144"/>
        <end position="160"/>
    </location>
</feature>
<evidence type="ECO:0000256" key="16">
    <source>
        <dbReference type="ARBA" id="ARBA00023209"/>
    </source>
</evidence>
<dbReference type="STRING" id="1220554.GCA_001552135_00146"/>
<feature type="region of interest" description="Disordered" evidence="19">
    <location>
        <begin position="1"/>
        <end position="64"/>
    </location>
</feature>
<sequence length="330" mass="33945">MAGRTPDTSTGDTSSSGPTPSTGAHAYAGPSDNGTSPEATSGSGTPGDEASADGTSGGKREGKAGRNLPLAISVGLGLGALVLFSLYTVKEIFLAVMVVFLFVGMRELTEAFKSRDIRVPFIPVATGMVGTPVVTYVWGPTATVAALSLTVLALLMTRMTEGAEGYVRDVAAGALVAGYLVLMGGTVALLLRPDDGDHRIVIFIAITVASDTGGYFAGSFLGKHKLAPTISPKKTWEGVTGSALTCMAVGGWLVWWLMEGGHVWQGVLIGLAAVVTATAGDLVESMIKRDLGIKDLGTILPGHGGVMDRLDSLVATAPVVWLLLELFVPA</sequence>
<evidence type="ECO:0000256" key="6">
    <source>
        <dbReference type="ARBA" id="ARBA00012487"/>
    </source>
</evidence>
<comment type="pathway">
    <text evidence="4">Lipid metabolism.</text>
</comment>
<evidence type="ECO:0000256" key="3">
    <source>
        <dbReference type="ARBA" id="ARBA00005119"/>
    </source>
</evidence>
<keyword evidence="16" id="KW-0594">Phospholipid biosynthesis</keyword>
<evidence type="ECO:0000256" key="11">
    <source>
        <dbReference type="ARBA" id="ARBA00022692"/>
    </source>
</evidence>
<dbReference type="GO" id="GO:0004605">
    <property type="term" value="F:phosphatidate cytidylyltransferase activity"/>
    <property type="evidence" value="ECO:0007669"/>
    <property type="project" value="UniProtKB-EC"/>
</dbReference>
<comment type="caution">
    <text evidence="21">The sequence shown here is derived from an EMBL/GenBank/DDBJ whole genome shotgun (WGS) entry which is preliminary data.</text>
</comment>
<evidence type="ECO:0000256" key="15">
    <source>
        <dbReference type="ARBA" id="ARBA00023136"/>
    </source>
</evidence>
<evidence type="ECO:0000256" key="17">
    <source>
        <dbReference type="ARBA" id="ARBA00023264"/>
    </source>
</evidence>